<reference evidence="1 2" key="1">
    <citation type="journal article" date="2016" name="Nat. Commun.">
        <title>Thousands of microbial genomes shed light on interconnected biogeochemical processes in an aquifer system.</title>
        <authorList>
            <person name="Anantharaman K."/>
            <person name="Brown C.T."/>
            <person name="Hug L.A."/>
            <person name="Sharon I."/>
            <person name="Castelle C.J."/>
            <person name="Probst A.J."/>
            <person name="Thomas B.C."/>
            <person name="Singh A."/>
            <person name="Wilkins M.J."/>
            <person name="Karaoz U."/>
            <person name="Brodie E.L."/>
            <person name="Williams K.H."/>
            <person name="Hubbard S.S."/>
            <person name="Banfield J.F."/>
        </authorList>
    </citation>
    <scope>NUCLEOTIDE SEQUENCE [LARGE SCALE GENOMIC DNA]</scope>
</reference>
<accession>A0A1G1XLN4</accession>
<dbReference type="AlphaFoldDB" id="A0A1G1XLN4"/>
<dbReference type="EMBL" id="MHHY01000002">
    <property type="protein sequence ID" value="OGY40993.1"/>
    <property type="molecule type" value="Genomic_DNA"/>
</dbReference>
<dbReference type="Proteomes" id="UP000178570">
    <property type="component" value="Unassembled WGS sequence"/>
</dbReference>
<name>A0A1G1XLN4_9BACT</name>
<proteinExistence type="predicted"/>
<evidence type="ECO:0000313" key="1">
    <source>
        <dbReference type="EMBL" id="OGY40993.1"/>
    </source>
</evidence>
<evidence type="ECO:0000313" key="2">
    <source>
        <dbReference type="Proteomes" id="UP000178570"/>
    </source>
</evidence>
<dbReference type="STRING" id="1797529.A2570_01670"/>
<protein>
    <submittedName>
        <fullName evidence="1">Uncharacterized protein</fullName>
    </submittedName>
</protein>
<comment type="caution">
    <text evidence="1">The sequence shown here is derived from an EMBL/GenBank/DDBJ whole genome shotgun (WGS) entry which is preliminary data.</text>
</comment>
<sequence length="226" mass="25618">MSIIGSFVRSFDDTTSFSLKSYAGCDLGISSILLDKFLEKNGKLNSGKRLKAHELSGKENVEEIIVLKNLNHDLGDLTAWQVKDILDDLGFNIGVLISHAFSSDFTVAMGIGKFSIPFYGLIPKLFGVFTSRFQKLLYFKLSPGKRRLHARFFEMHDGSWAVVAHIENNIFSLNILRTLMTHIPAGKGDYVNGTKLMFELLMEFDRCLKSHRVVRFENIKSIVEKY</sequence>
<organism evidence="1 2">
    <name type="scientific">Candidatus Brennerbacteria bacterium RIFOXYD1_FULL_41_16</name>
    <dbReference type="NCBI Taxonomy" id="1797529"/>
    <lineage>
        <taxon>Bacteria</taxon>
        <taxon>Candidatus Brenneribacteriota</taxon>
    </lineage>
</organism>
<gene>
    <name evidence="1" type="ORF">A2570_01670</name>
</gene>